<evidence type="ECO:0000313" key="2">
    <source>
        <dbReference type="EMBL" id="MFD1421387.1"/>
    </source>
</evidence>
<evidence type="ECO:0000256" key="1">
    <source>
        <dbReference type="SAM" id="SignalP"/>
    </source>
</evidence>
<dbReference type="EMBL" id="JBHTOJ010000039">
    <property type="protein sequence ID" value="MFD1421387.1"/>
    <property type="molecule type" value="Genomic_DNA"/>
</dbReference>
<feature type="chain" id="PRO_5045615356" description="Extracellular protein" evidence="1">
    <location>
        <begin position="27"/>
        <end position="144"/>
    </location>
</feature>
<gene>
    <name evidence="2" type="ORF">ACFQ5L_10595</name>
</gene>
<evidence type="ECO:0008006" key="4">
    <source>
        <dbReference type="Google" id="ProtNLM"/>
    </source>
</evidence>
<reference evidence="3" key="1">
    <citation type="journal article" date="2019" name="Int. J. Syst. Evol. Microbiol.">
        <title>The Global Catalogue of Microorganisms (GCM) 10K type strain sequencing project: providing services to taxonomists for standard genome sequencing and annotation.</title>
        <authorList>
            <consortium name="The Broad Institute Genomics Platform"/>
            <consortium name="The Broad Institute Genome Sequencing Center for Infectious Disease"/>
            <person name="Wu L."/>
            <person name="Ma J."/>
        </authorList>
    </citation>
    <scope>NUCLEOTIDE SEQUENCE [LARGE SCALE GENOMIC DNA]</scope>
    <source>
        <strain evidence="3">CCM 8931</strain>
    </source>
</reference>
<organism evidence="2 3">
    <name type="scientific">Lactiplantibacillus songbeiensis</name>
    <dbReference type="NCBI Taxonomy" id="2559920"/>
    <lineage>
        <taxon>Bacteria</taxon>
        <taxon>Bacillati</taxon>
        <taxon>Bacillota</taxon>
        <taxon>Bacilli</taxon>
        <taxon>Lactobacillales</taxon>
        <taxon>Lactobacillaceae</taxon>
        <taxon>Lactiplantibacillus</taxon>
    </lineage>
</organism>
<proteinExistence type="predicted"/>
<comment type="caution">
    <text evidence="2">The sequence shown here is derived from an EMBL/GenBank/DDBJ whole genome shotgun (WGS) entry which is preliminary data.</text>
</comment>
<keyword evidence="1" id="KW-0732">Signal</keyword>
<dbReference type="RefSeq" id="WP_137636098.1">
    <property type="nucleotide sequence ID" value="NZ_BJDL01000033.1"/>
</dbReference>
<accession>A0ABW4C3U7</accession>
<name>A0ABW4C3U7_9LACO</name>
<sequence>MKLKRWQYLVMLAALLFGLGAVGSFSNTNTATPTVNAATKHYIKWHGKYYRSKYTLKTMRKKKHLKYKFYGYGYDNKFVGITKSAITGWYSANPASKKEVHVKHHKGTYAKFDTDPVSIGHTVHFVNLKTGHVYKYEYDEYYGN</sequence>
<keyword evidence="3" id="KW-1185">Reference proteome</keyword>
<evidence type="ECO:0000313" key="3">
    <source>
        <dbReference type="Proteomes" id="UP001597188"/>
    </source>
</evidence>
<feature type="signal peptide" evidence="1">
    <location>
        <begin position="1"/>
        <end position="26"/>
    </location>
</feature>
<protein>
    <recommendedName>
        <fullName evidence="4">Extracellular protein</fullName>
    </recommendedName>
</protein>
<dbReference type="Proteomes" id="UP001597188">
    <property type="component" value="Unassembled WGS sequence"/>
</dbReference>